<protein>
    <recommendedName>
        <fullName evidence="4">DNA (cytosine-5-)-methyltransferase</fullName>
    </recommendedName>
</protein>
<dbReference type="AlphaFoldDB" id="A0A061JQW9"/>
<feature type="region of interest" description="Disordered" evidence="1">
    <location>
        <begin position="1"/>
        <end position="33"/>
    </location>
</feature>
<evidence type="ECO:0000313" key="2">
    <source>
        <dbReference type="EMBL" id="EWC42107.1"/>
    </source>
</evidence>
<proteinExistence type="predicted"/>
<evidence type="ECO:0008006" key="4">
    <source>
        <dbReference type="Google" id="ProtNLM"/>
    </source>
</evidence>
<gene>
    <name evidence="2" type="ORF">B597_006685</name>
</gene>
<evidence type="ECO:0000313" key="3">
    <source>
        <dbReference type="Proteomes" id="UP000026923"/>
    </source>
</evidence>
<comment type="caution">
    <text evidence="2">The sequence shown here is derived from an EMBL/GenBank/DDBJ whole genome shotgun (WGS) entry which is preliminary data.</text>
</comment>
<organism evidence="2 3">
    <name type="scientific">Stutzerimonas stutzeri KOS6</name>
    <dbReference type="NCBI Taxonomy" id="1218352"/>
    <lineage>
        <taxon>Bacteria</taxon>
        <taxon>Pseudomonadati</taxon>
        <taxon>Pseudomonadota</taxon>
        <taxon>Gammaproteobacteria</taxon>
        <taxon>Pseudomonadales</taxon>
        <taxon>Pseudomonadaceae</taxon>
        <taxon>Stutzerimonas</taxon>
    </lineage>
</organism>
<feature type="compositionally biased region" description="Polar residues" evidence="1">
    <location>
        <begin position="21"/>
        <end position="33"/>
    </location>
</feature>
<reference evidence="2 3" key="1">
    <citation type="journal article" date="2013" name="Genome Announc.">
        <title>Draft Genome of the Nitrogen-Fixing Bacterium Pseudomonas stutzeri Strain KOS6 Isolated from Industrial Hydrocarbon Sludge.</title>
        <authorList>
            <person name="Grigoryeva T.V."/>
            <person name="Laikov A.V."/>
            <person name="Naumova R.P."/>
            <person name="Manolov A.I."/>
            <person name="Larin A.K."/>
            <person name="Karpova I.Y."/>
            <person name="Semashko T.A."/>
            <person name="Alexeev D.G."/>
            <person name="Kostryukova E.S."/>
            <person name="Muller R."/>
            <person name="Govorun V.M."/>
        </authorList>
    </citation>
    <scope>NUCLEOTIDE SEQUENCE [LARGE SCALE GENOMIC DNA]</scope>
    <source>
        <strain evidence="2 3">KOS6</strain>
    </source>
</reference>
<name>A0A061JQW9_STUST</name>
<dbReference type="Proteomes" id="UP000026923">
    <property type="component" value="Unassembled WGS sequence"/>
</dbReference>
<accession>A0A061JQW9</accession>
<evidence type="ECO:0000256" key="1">
    <source>
        <dbReference type="SAM" id="MobiDB-lite"/>
    </source>
</evidence>
<dbReference type="eggNOG" id="COG0270">
    <property type="taxonomic scope" value="Bacteria"/>
</dbReference>
<dbReference type="HOGENOM" id="CLU_2047698_0_0_6"/>
<dbReference type="EMBL" id="AMCZ02000006">
    <property type="protein sequence ID" value="EWC42107.1"/>
    <property type="molecule type" value="Genomic_DNA"/>
</dbReference>
<sequence length="120" mass="13085">MRGCAPDDAGPNHDKGRVNAETANGSTDDRNLNQYTGGFLLQAEGGQPSACFLLRIRHDDPAILPRSHEQETPERILNHKPAAEAPRYKAIGNSMAVPCMAWLGRRLLQTLDNAGRTTAH</sequence>